<organism evidence="1 2">
    <name type="scientific">Eretmocerus hayati</name>
    <dbReference type="NCBI Taxonomy" id="131215"/>
    <lineage>
        <taxon>Eukaryota</taxon>
        <taxon>Metazoa</taxon>
        <taxon>Ecdysozoa</taxon>
        <taxon>Arthropoda</taxon>
        <taxon>Hexapoda</taxon>
        <taxon>Insecta</taxon>
        <taxon>Pterygota</taxon>
        <taxon>Neoptera</taxon>
        <taxon>Endopterygota</taxon>
        <taxon>Hymenoptera</taxon>
        <taxon>Apocrita</taxon>
        <taxon>Proctotrupomorpha</taxon>
        <taxon>Chalcidoidea</taxon>
        <taxon>Aphelinidae</taxon>
        <taxon>Aphelininae</taxon>
        <taxon>Eretmocerus</taxon>
    </lineage>
</organism>
<proteinExistence type="predicted"/>
<evidence type="ECO:0000313" key="2">
    <source>
        <dbReference type="Proteomes" id="UP001239111"/>
    </source>
</evidence>
<name>A0ACC2NX87_9HYME</name>
<evidence type="ECO:0000313" key="1">
    <source>
        <dbReference type="EMBL" id="KAJ8675894.1"/>
    </source>
</evidence>
<sequence>MYTLGTQSAETTRGALIGRRYWSVTNVEYMYHRTAGRIRTMIATVWLVAGLVCIAPLLGWKDPLWMDRVVVDNDCTVSQDLYYQIFATTSSFYLPLIVILFLYWRIFDVAKKQTRRKPGQAVNPPATRPIGGPPPKPIEGSHAVKDALNQAQIKGGIAAAVVAVIGQPLPTMSGKPEIYTIHP</sequence>
<gene>
    <name evidence="1" type="ORF">QAD02_011680</name>
</gene>
<dbReference type="EMBL" id="CM056742">
    <property type="protein sequence ID" value="KAJ8675894.1"/>
    <property type="molecule type" value="Genomic_DNA"/>
</dbReference>
<comment type="caution">
    <text evidence="1">The sequence shown here is derived from an EMBL/GenBank/DDBJ whole genome shotgun (WGS) entry which is preliminary data.</text>
</comment>
<accession>A0ACC2NX87</accession>
<reference evidence="1" key="1">
    <citation type="submission" date="2023-04" db="EMBL/GenBank/DDBJ databases">
        <title>A chromosome-level genome assembly of the parasitoid wasp Eretmocerus hayati.</title>
        <authorList>
            <person name="Zhong Y."/>
            <person name="Liu S."/>
            <person name="Liu Y."/>
        </authorList>
    </citation>
    <scope>NUCLEOTIDE SEQUENCE</scope>
    <source>
        <strain evidence="1">ZJU_SS_LIU_2023</strain>
    </source>
</reference>
<keyword evidence="2" id="KW-1185">Reference proteome</keyword>
<dbReference type="Proteomes" id="UP001239111">
    <property type="component" value="Chromosome 2"/>
</dbReference>
<protein>
    <submittedName>
        <fullName evidence="1">Uncharacterized protein</fullName>
    </submittedName>
</protein>